<evidence type="ECO:0000313" key="3">
    <source>
        <dbReference type="Proteomes" id="UP000466848"/>
    </source>
</evidence>
<dbReference type="EMBL" id="CP048649">
    <property type="protein sequence ID" value="QIB68687.1"/>
    <property type="molecule type" value="Genomic_DNA"/>
</dbReference>
<evidence type="ECO:0000313" key="2">
    <source>
        <dbReference type="EMBL" id="QIB68687.1"/>
    </source>
</evidence>
<sequence length="99" mass="10020">MYCKNCAKEIDDRAAICPHCGVSQAAAPQVIDNGGFGWGLLGCCIPVAGLILFLVWKDTKPRTSKAAGIGALVGIGSTALLYGLAFGMGILGAAGSMGF</sequence>
<organism evidence="2 3">
    <name type="scientific">Aminipila butyrica</name>
    <dbReference type="NCBI Taxonomy" id="433296"/>
    <lineage>
        <taxon>Bacteria</taxon>
        <taxon>Bacillati</taxon>
        <taxon>Bacillota</taxon>
        <taxon>Clostridia</taxon>
        <taxon>Peptostreptococcales</taxon>
        <taxon>Anaerovoracaceae</taxon>
        <taxon>Aminipila</taxon>
    </lineage>
</organism>
<dbReference type="RefSeq" id="WP_163065550.1">
    <property type="nucleotide sequence ID" value="NZ_CP048649.1"/>
</dbReference>
<protein>
    <submittedName>
        <fullName evidence="2">Zinc ribbon domain-containing protein</fullName>
    </submittedName>
</protein>
<feature type="transmembrane region" description="Helical" evidence="1">
    <location>
        <begin position="68"/>
        <end position="94"/>
    </location>
</feature>
<keyword evidence="1" id="KW-0812">Transmembrane</keyword>
<accession>A0A858BSY8</accession>
<reference evidence="2 3" key="1">
    <citation type="submission" date="2020-02" db="EMBL/GenBank/DDBJ databases">
        <authorList>
            <person name="Kim Y.B."/>
            <person name="Roh S.W."/>
        </authorList>
    </citation>
    <scope>NUCLEOTIDE SEQUENCE [LARGE SCALE GENOMIC DNA]</scope>
    <source>
        <strain evidence="2 3">DSM 103574</strain>
    </source>
</reference>
<name>A0A858BSY8_9FIRM</name>
<keyword evidence="1" id="KW-1133">Transmembrane helix</keyword>
<evidence type="ECO:0000256" key="1">
    <source>
        <dbReference type="SAM" id="Phobius"/>
    </source>
</evidence>
<keyword evidence="3" id="KW-1185">Reference proteome</keyword>
<dbReference type="Proteomes" id="UP000466848">
    <property type="component" value="Chromosome"/>
</dbReference>
<gene>
    <name evidence="2" type="ORF">Ami103574_04850</name>
</gene>
<dbReference type="AlphaFoldDB" id="A0A858BSY8"/>
<keyword evidence="1" id="KW-0472">Membrane</keyword>
<proteinExistence type="predicted"/>
<feature type="transmembrane region" description="Helical" evidence="1">
    <location>
        <begin position="36"/>
        <end position="56"/>
    </location>
</feature>
<dbReference type="KEGG" id="abut:Ami103574_04850"/>